<dbReference type="STRING" id="1108595.BKX93_13620"/>
<keyword evidence="5 8" id="KW-0812">Transmembrane</keyword>
<dbReference type="EMBL" id="CP017707">
    <property type="protein sequence ID" value="AOZ52884.1"/>
    <property type="molecule type" value="Genomic_DNA"/>
</dbReference>
<dbReference type="RefSeq" id="WP_070981833.1">
    <property type="nucleotide sequence ID" value="NZ_CP017707.1"/>
</dbReference>
<accession>A0A1D9LNY2</accession>
<feature type="transmembrane region" description="Helical" evidence="8">
    <location>
        <begin position="388"/>
        <end position="406"/>
    </location>
</feature>
<dbReference type="GeneID" id="68842247"/>
<dbReference type="PANTHER" id="PTHR43302:SF5">
    <property type="entry name" value="TRANSPORTER ARSB-RELATED"/>
    <property type="match status" value="1"/>
</dbReference>
<evidence type="ECO:0000256" key="3">
    <source>
        <dbReference type="ARBA" id="ARBA00022448"/>
    </source>
</evidence>
<feature type="transmembrane region" description="Helical" evidence="8">
    <location>
        <begin position="315"/>
        <end position="339"/>
    </location>
</feature>
<dbReference type="KEGG" id="cvc:BKX93_13620"/>
<evidence type="ECO:0000256" key="8">
    <source>
        <dbReference type="SAM" id="Phobius"/>
    </source>
</evidence>
<comment type="similarity">
    <text evidence="2">Belongs to the CitM (TC 2.A.11) transporter family.</text>
</comment>
<evidence type="ECO:0000259" key="9">
    <source>
        <dbReference type="Pfam" id="PF03600"/>
    </source>
</evidence>
<keyword evidence="3" id="KW-0813">Transport</keyword>
<evidence type="ECO:0000256" key="7">
    <source>
        <dbReference type="ARBA" id="ARBA00023136"/>
    </source>
</evidence>
<feature type="transmembrane region" description="Helical" evidence="8">
    <location>
        <begin position="346"/>
        <end position="368"/>
    </location>
</feature>
<evidence type="ECO:0000256" key="6">
    <source>
        <dbReference type="ARBA" id="ARBA00022989"/>
    </source>
</evidence>
<dbReference type="Pfam" id="PF03600">
    <property type="entry name" value="CitMHS"/>
    <property type="match status" value="1"/>
</dbReference>
<feature type="transmembrane region" description="Helical" evidence="8">
    <location>
        <begin position="135"/>
        <end position="154"/>
    </location>
</feature>
<feature type="transmembrane region" description="Helical" evidence="8">
    <location>
        <begin position="59"/>
        <end position="81"/>
    </location>
</feature>
<reference evidence="10 11" key="1">
    <citation type="submission" date="2016-10" db="EMBL/GenBank/DDBJ databases">
        <title>Chromobacterium muskegensis sp. nov., an insecticidal bacterium isolated from Sphagnum bogs.</title>
        <authorList>
            <person name="Sparks M.E."/>
            <person name="Blackburn M.B."/>
            <person name="Gundersen-Rindal D.E."/>
            <person name="Mitchell A."/>
            <person name="Farrar R."/>
            <person name="Kuhar D."/>
        </authorList>
    </citation>
    <scope>NUCLEOTIDE SEQUENCE [LARGE SCALE GENOMIC DNA]</scope>
    <source>
        <strain evidence="10 11">21-1</strain>
    </source>
</reference>
<dbReference type="InterPro" id="IPR004680">
    <property type="entry name" value="Cit_transptr-like_dom"/>
</dbReference>
<feature type="transmembrane region" description="Helical" evidence="8">
    <location>
        <begin position="5"/>
        <end position="24"/>
    </location>
</feature>
<dbReference type="GO" id="GO:0015105">
    <property type="term" value="F:arsenite transmembrane transporter activity"/>
    <property type="evidence" value="ECO:0007669"/>
    <property type="project" value="InterPro"/>
</dbReference>
<feature type="domain" description="Citrate transporter-like" evidence="9">
    <location>
        <begin position="26"/>
        <end position="341"/>
    </location>
</feature>
<dbReference type="PRINTS" id="PR00758">
    <property type="entry name" value="ARSENICPUMP"/>
</dbReference>
<evidence type="ECO:0000256" key="1">
    <source>
        <dbReference type="ARBA" id="ARBA00004651"/>
    </source>
</evidence>
<dbReference type="Proteomes" id="UP000178776">
    <property type="component" value="Chromosome"/>
</dbReference>
<dbReference type="InterPro" id="IPR000802">
    <property type="entry name" value="Arsenical_pump_ArsB"/>
</dbReference>
<dbReference type="GO" id="GO:0005886">
    <property type="term" value="C:plasma membrane"/>
    <property type="evidence" value="ECO:0007669"/>
    <property type="project" value="UniProtKB-SubCell"/>
</dbReference>
<comment type="subcellular location">
    <subcellularLocation>
        <location evidence="1">Cell membrane</location>
        <topology evidence="1">Multi-pass membrane protein</topology>
    </subcellularLocation>
</comment>
<feature type="transmembrane region" description="Helical" evidence="8">
    <location>
        <begin position="30"/>
        <end position="47"/>
    </location>
</feature>
<protein>
    <submittedName>
        <fullName evidence="10">Anion transporter</fullName>
    </submittedName>
</protein>
<feature type="transmembrane region" description="Helical" evidence="8">
    <location>
        <begin position="270"/>
        <end position="289"/>
    </location>
</feature>
<dbReference type="CDD" id="cd01117">
    <property type="entry name" value="YbiR_permease"/>
    <property type="match status" value="1"/>
</dbReference>
<feature type="transmembrane region" description="Helical" evidence="8">
    <location>
        <begin position="93"/>
        <end position="123"/>
    </location>
</feature>
<feature type="transmembrane region" description="Helical" evidence="8">
    <location>
        <begin position="174"/>
        <end position="193"/>
    </location>
</feature>
<dbReference type="AlphaFoldDB" id="A0A1D9LNY2"/>
<evidence type="ECO:0000313" key="10">
    <source>
        <dbReference type="EMBL" id="AOZ52884.1"/>
    </source>
</evidence>
<keyword evidence="7 8" id="KW-0472">Membrane</keyword>
<feature type="transmembrane region" description="Helical" evidence="8">
    <location>
        <begin position="223"/>
        <end position="241"/>
    </location>
</feature>
<evidence type="ECO:0000256" key="5">
    <source>
        <dbReference type="ARBA" id="ARBA00022692"/>
    </source>
</evidence>
<evidence type="ECO:0000256" key="4">
    <source>
        <dbReference type="ARBA" id="ARBA00022475"/>
    </source>
</evidence>
<proteinExistence type="inferred from homology"/>
<gene>
    <name evidence="10" type="ORF">BKX93_13620</name>
</gene>
<name>A0A1D9LNY2_9NEIS</name>
<dbReference type="PANTHER" id="PTHR43302">
    <property type="entry name" value="TRANSPORTER ARSB-RELATED"/>
    <property type="match status" value="1"/>
</dbReference>
<evidence type="ECO:0000313" key="11">
    <source>
        <dbReference type="Proteomes" id="UP000178776"/>
    </source>
</evidence>
<keyword evidence="4" id="KW-1003">Cell membrane</keyword>
<keyword evidence="6 8" id="KW-1133">Transmembrane helix</keyword>
<organism evidence="10 11">
    <name type="scientific">Chromobacterium vaccinii</name>
    <dbReference type="NCBI Taxonomy" id="1108595"/>
    <lineage>
        <taxon>Bacteria</taxon>
        <taxon>Pseudomonadati</taxon>
        <taxon>Pseudomonadota</taxon>
        <taxon>Betaproteobacteria</taxon>
        <taxon>Neisseriales</taxon>
        <taxon>Chromobacteriaceae</taxon>
        <taxon>Chromobacterium</taxon>
    </lineage>
</organism>
<sequence>MTTTILAIFLIVYLGMILGGLPFLQLDRTGVALLGAIALIGVNALSLEQAVAAMHLPTLILLFAFMVLSAQMRLGGFYDWVTRKLATLSLGPAGLLAALTVVSAALSAVFSNDIVCLAVAPVLIDVCRQRRLDPVPFLLALACASNIGSAATLIGNPQNMLIGQTLRLDFGGYFLAAVIPVGFGLLACWALIVRQTGGRWLDASPAEPAAEPRREDTPFDGWQTAKGLVIAAALLAAFLAAPWPREHMALIGAGILLMSRQLHSRKMLGLVDWELLVLFMSLFVVNHALQRTGIPADAVAGLAALGVRLEQPGPLFAATFLLSNIVSNVPAVMLLLPVAHHETSGLLLALVSTLSGNLLIVGSIANIIVVDAAARRGVAIDWKRHARVGVPITLATLAVSGAYLALRFQLGF</sequence>
<evidence type="ECO:0000256" key="2">
    <source>
        <dbReference type="ARBA" id="ARBA00009843"/>
    </source>
</evidence>